<proteinExistence type="predicted"/>
<keyword evidence="1" id="KW-0175">Coiled coil</keyword>
<evidence type="ECO:0000313" key="3">
    <source>
        <dbReference type="EMBL" id="KAL2827428.1"/>
    </source>
</evidence>
<gene>
    <name evidence="3" type="ORF">BDW59DRAFT_144257</name>
</gene>
<comment type="caution">
    <text evidence="3">The sequence shown here is derived from an EMBL/GenBank/DDBJ whole genome shotgun (WGS) entry which is preliminary data.</text>
</comment>
<sequence length="459" mass="51695">MSTTGSHSQIINQSLMPLPLRASNQHQDPLLHVERQAKHLQRNLQRLIDAQSEGLLAGLSRQQPEGSVSSESHVSFSKHASSVGASTVPIRQPPTKKIGLRAAREGIFTSMYDLLKLREEEQDILALRLEERDLGLNEVEIFNTKRAGLEKSISTINDDRETRRSRDLQEESSRLEAEIHNLENKLSQMRARHQNVAQELSQIENSVESKLSSYKASLSLLESDIRRFLANPPVKPSGRTTGRGNFYSLKISRRTLEMAQEHWESEGTELQQRQEEVAAEIEALEEGGGVWKQVIGDVSAFEKRLRETMRQAIQTQSQLLQADEPSSSRGESDIARAVLEDLARTTELVEQHLDYAEERNWRLLVCCISAELQALREAREMFLGVFNVTREETPPPGELAPDDSHRDTDNDLQTDPLGVDESEPPADLLRDIESPLHAAVSKLDDEDDEPDPAWLLSES</sequence>
<organism evidence="3 4">
    <name type="scientific">Aspergillus cavernicola</name>
    <dbReference type="NCBI Taxonomy" id="176166"/>
    <lineage>
        <taxon>Eukaryota</taxon>
        <taxon>Fungi</taxon>
        <taxon>Dikarya</taxon>
        <taxon>Ascomycota</taxon>
        <taxon>Pezizomycotina</taxon>
        <taxon>Eurotiomycetes</taxon>
        <taxon>Eurotiomycetidae</taxon>
        <taxon>Eurotiales</taxon>
        <taxon>Aspergillaceae</taxon>
        <taxon>Aspergillus</taxon>
        <taxon>Aspergillus subgen. Nidulantes</taxon>
    </lineage>
</organism>
<feature type="region of interest" description="Disordered" evidence="2">
    <location>
        <begin position="389"/>
        <end position="459"/>
    </location>
</feature>
<dbReference type="EMBL" id="JBFXLS010000025">
    <property type="protein sequence ID" value="KAL2827428.1"/>
    <property type="molecule type" value="Genomic_DNA"/>
</dbReference>
<keyword evidence="4" id="KW-1185">Reference proteome</keyword>
<feature type="coiled-coil region" evidence="1">
    <location>
        <begin position="165"/>
        <end position="206"/>
    </location>
</feature>
<evidence type="ECO:0000256" key="1">
    <source>
        <dbReference type="SAM" id="Coils"/>
    </source>
</evidence>
<dbReference type="Proteomes" id="UP001610335">
    <property type="component" value="Unassembled WGS sequence"/>
</dbReference>
<evidence type="ECO:0000313" key="4">
    <source>
        <dbReference type="Proteomes" id="UP001610335"/>
    </source>
</evidence>
<evidence type="ECO:0000256" key="2">
    <source>
        <dbReference type="SAM" id="MobiDB-lite"/>
    </source>
</evidence>
<accession>A0ABR4IKV7</accession>
<protein>
    <submittedName>
        <fullName evidence="3">Autophagy-related protein Atg28</fullName>
    </submittedName>
</protein>
<reference evidence="3 4" key="1">
    <citation type="submission" date="2024-07" db="EMBL/GenBank/DDBJ databases">
        <title>Section-level genome sequencing and comparative genomics of Aspergillus sections Usti and Cavernicolus.</title>
        <authorList>
            <consortium name="Lawrence Berkeley National Laboratory"/>
            <person name="Nybo J.L."/>
            <person name="Vesth T.C."/>
            <person name="Theobald S."/>
            <person name="Frisvad J.C."/>
            <person name="Larsen T.O."/>
            <person name="Kjaerboelling I."/>
            <person name="Rothschild-Mancinelli K."/>
            <person name="Lyhne E.K."/>
            <person name="Kogle M.E."/>
            <person name="Barry K."/>
            <person name="Clum A."/>
            <person name="Na H."/>
            <person name="Ledsgaard L."/>
            <person name="Lin J."/>
            <person name="Lipzen A."/>
            <person name="Kuo A."/>
            <person name="Riley R."/>
            <person name="Mondo S."/>
            <person name="LaButti K."/>
            <person name="Haridas S."/>
            <person name="Pangalinan J."/>
            <person name="Salamov A.A."/>
            <person name="Simmons B.A."/>
            <person name="Magnuson J.K."/>
            <person name="Chen J."/>
            <person name="Drula E."/>
            <person name="Henrissat B."/>
            <person name="Wiebenga A."/>
            <person name="Lubbers R.J."/>
            <person name="Gomes A.C."/>
            <person name="Makela M.R."/>
            <person name="Stajich J."/>
            <person name="Grigoriev I.V."/>
            <person name="Mortensen U.H."/>
            <person name="De vries R.P."/>
            <person name="Baker S.E."/>
            <person name="Andersen M.R."/>
        </authorList>
    </citation>
    <scope>NUCLEOTIDE SEQUENCE [LARGE SCALE GENOMIC DNA]</scope>
    <source>
        <strain evidence="3 4">CBS 600.67</strain>
    </source>
</reference>
<name>A0ABR4IKV7_9EURO</name>